<dbReference type="Pfam" id="PF13519">
    <property type="entry name" value="VWA_2"/>
    <property type="match status" value="1"/>
</dbReference>
<dbReference type="PROSITE" id="PS50234">
    <property type="entry name" value="VWFA"/>
    <property type="match status" value="1"/>
</dbReference>
<dbReference type="EMBL" id="OZ075134">
    <property type="protein sequence ID" value="CAL4995294.1"/>
    <property type="molecule type" value="Genomic_DNA"/>
</dbReference>
<protein>
    <recommendedName>
        <fullName evidence="2">VWFA domain-containing protein</fullName>
    </recommendedName>
</protein>
<dbReference type="InterPro" id="IPR002035">
    <property type="entry name" value="VWF_A"/>
</dbReference>
<dbReference type="Proteomes" id="UP001497457">
    <property type="component" value="Chromosome 24b"/>
</dbReference>
<dbReference type="PANTHER" id="PTHR10579">
    <property type="entry name" value="CALCIUM-ACTIVATED CHLORIDE CHANNEL REGULATOR"/>
    <property type="match status" value="1"/>
</dbReference>
<accession>A0ABC9B5T8</accession>
<gene>
    <name evidence="3" type="ORF">URODEC1_LOCUS62276</name>
</gene>
<feature type="region of interest" description="Disordered" evidence="1">
    <location>
        <begin position="519"/>
        <end position="550"/>
    </location>
</feature>
<reference evidence="3 4" key="2">
    <citation type="submission" date="2024-10" db="EMBL/GenBank/DDBJ databases">
        <authorList>
            <person name="Ryan C."/>
        </authorList>
    </citation>
    <scope>NUCLEOTIDE SEQUENCE [LARGE SCALE GENOMIC DNA]</scope>
</reference>
<feature type="domain" description="VWFA" evidence="2">
    <location>
        <begin position="64"/>
        <end position="289"/>
    </location>
</feature>
<dbReference type="InterPro" id="IPR051266">
    <property type="entry name" value="CLCR"/>
</dbReference>
<dbReference type="InterPro" id="IPR036465">
    <property type="entry name" value="vWFA_dom_sf"/>
</dbReference>
<dbReference type="PANTHER" id="PTHR10579:SF166">
    <property type="entry name" value="VWFA DOMAIN-CONTAINING PROTEIN"/>
    <property type="match status" value="1"/>
</dbReference>
<evidence type="ECO:0000256" key="1">
    <source>
        <dbReference type="SAM" id="MobiDB-lite"/>
    </source>
</evidence>
<dbReference type="Gene3D" id="3.40.50.410">
    <property type="entry name" value="von Willebrand factor, type A domain"/>
    <property type="match status" value="1"/>
</dbReference>
<name>A0ABC9B5T8_9POAL</name>
<dbReference type="SMART" id="SM00327">
    <property type="entry name" value="VWA"/>
    <property type="match status" value="1"/>
</dbReference>
<proteinExistence type="predicted"/>
<reference evidence="4" key="1">
    <citation type="submission" date="2024-06" db="EMBL/GenBank/DDBJ databases">
        <authorList>
            <person name="Ryan C."/>
        </authorList>
    </citation>
    <scope>NUCLEOTIDE SEQUENCE [LARGE SCALE GENOMIC DNA]</scope>
</reference>
<sequence>MSGGAQSAAIQATATAADQQQAVQVTVSTVPVLSALPRGEERRDFEVLVRVRAPTDATRRAPIDLVAVLDVSGSMTWSPEENAYPKNGGPSRLDLLKDAMKFIMDQLHAGDRLAIVAFNHNVVEGCSHFQLTEMPGDKQKRESLKVKWVDSIQPGGDTLFAPGLVKAIGILRSRAEADKHKRVGFIVFLSDGIEGVRSDRAKSELSPDYPSRGDWRKVVLPRNLNKQQAEDMDDHTPAVHTFGFSKFHDPGALHDIAGLSGGTYSFLNTGLDNITYAFALCLGDLRTVVAAGVSVNLTVLDPLVKITSIDAGGYDKWLDPNSGRKGRITIPVLYAGEVKDFIVHLEVPSHDRGKQLLLSVHGKCSLSGVEAADPEIEEDELRIERPSAAAGGSQPPKQNGEVIKQVLRFKILDMLKEFLDKTKKEGWDLKGKDKVIAEQLLGEKWKTFQKKNKSDLDEQGVMERYNGYVTKMQDDLKNGDGGAHVLAFDSSNKLQRVTTMGSPANVVPEFKTDEIKKMGGEAKKQRGEPVPEEELPPPQPPPATAVAKTPEERLPWPCACPEYDIIGEQLAYWSVVKRDLLRLVEQVEGDGGHRILTGTFRDLSLASINRAMYESVFLAVEHAHNLRSAYCAATGHRAVAAGYDGEERYQYDRQRAVP</sequence>
<evidence type="ECO:0000313" key="3">
    <source>
        <dbReference type="EMBL" id="CAL4995294.1"/>
    </source>
</evidence>
<organism evidence="3 4">
    <name type="scientific">Urochloa decumbens</name>
    <dbReference type="NCBI Taxonomy" id="240449"/>
    <lineage>
        <taxon>Eukaryota</taxon>
        <taxon>Viridiplantae</taxon>
        <taxon>Streptophyta</taxon>
        <taxon>Embryophyta</taxon>
        <taxon>Tracheophyta</taxon>
        <taxon>Spermatophyta</taxon>
        <taxon>Magnoliopsida</taxon>
        <taxon>Liliopsida</taxon>
        <taxon>Poales</taxon>
        <taxon>Poaceae</taxon>
        <taxon>PACMAD clade</taxon>
        <taxon>Panicoideae</taxon>
        <taxon>Panicodae</taxon>
        <taxon>Paniceae</taxon>
        <taxon>Melinidinae</taxon>
        <taxon>Urochloa</taxon>
    </lineage>
</organism>
<evidence type="ECO:0000259" key="2">
    <source>
        <dbReference type="PROSITE" id="PS50234"/>
    </source>
</evidence>
<dbReference type="AlphaFoldDB" id="A0ABC9B5T8"/>
<keyword evidence="4" id="KW-1185">Reference proteome</keyword>
<feature type="compositionally biased region" description="Basic and acidic residues" evidence="1">
    <location>
        <begin position="519"/>
        <end position="529"/>
    </location>
</feature>
<dbReference type="SUPFAM" id="SSF53300">
    <property type="entry name" value="vWA-like"/>
    <property type="match status" value="1"/>
</dbReference>
<evidence type="ECO:0000313" key="4">
    <source>
        <dbReference type="Proteomes" id="UP001497457"/>
    </source>
</evidence>